<evidence type="ECO:0000259" key="4">
    <source>
        <dbReference type="PROSITE" id="PS50932"/>
    </source>
</evidence>
<comment type="similarity">
    <text evidence="2">Belongs to the bacterial solute-binding protein 2 family.</text>
</comment>
<proteinExistence type="inferred from homology"/>
<evidence type="ECO:0000256" key="1">
    <source>
        <dbReference type="ARBA" id="ARBA00004196"/>
    </source>
</evidence>
<dbReference type="STRING" id="1499967.U27_05186"/>
<keyword evidence="6" id="KW-1185">Reference proteome</keyword>
<dbReference type="PROSITE" id="PS50932">
    <property type="entry name" value="HTH_LACI_2"/>
    <property type="match status" value="1"/>
</dbReference>
<dbReference type="GO" id="GO:0030246">
    <property type="term" value="F:carbohydrate binding"/>
    <property type="evidence" value="ECO:0007669"/>
    <property type="project" value="UniProtKB-ARBA"/>
</dbReference>
<dbReference type="Pfam" id="PF00356">
    <property type="entry name" value="LacI"/>
    <property type="match status" value="1"/>
</dbReference>
<dbReference type="InterPro" id="IPR010982">
    <property type="entry name" value="Lambda_DNA-bd_dom_sf"/>
</dbReference>
<dbReference type="AlphaFoldDB" id="A0A081C0V8"/>
<evidence type="ECO:0000313" key="5">
    <source>
        <dbReference type="EMBL" id="GAK58213.1"/>
    </source>
</evidence>
<sequence>MSSMKDVARLAGVSVMTVSRVVNQSVSVDESTRRRVQDAINKLNYTPNLLARGLRRQSTPDSFPPTYAVYEKYREYAQAEIAYPGLPGKGKRLGMASIFRAQPFCAEVEQNVIKQAKLAGIKAKDIIFLDNKYDAEVGLRNAEMMLALKPDVFIEHQADVKVNSIVAAKFKAAGIPLIAVDVPMPGAPFMGIDNWYVATVGGKAMANFIKKKWGGWGLVDMVVLLQNPAGGDVTMLRSEGFATALSDEFGSEVEGKIVRIDGGMGTVEQAYHAMVQVLNAHPAAKRIAVTSVNEETMQGVITAIQEAGRWQREHVIIITLGVDDLGKSQLREGLSDAGVAFFPEKYGEYLIPAVCALLEGAPVPSHLFVESQVITQENINQFYPLAHNHEYS</sequence>
<dbReference type="GO" id="GO:0003677">
    <property type="term" value="F:DNA binding"/>
    <property type="evidence" value="ECO:0007669"/>
    <property type="project" value="InterPro"/>
</dbReference>
<dbReference type="Proteomes" id="UP000030661">
    <property type="component" value="Unassembled WGS sequence"/>
</dbReference>
<evidence type="ECO:0000313" key="6">
    <source>
        <dbReference type="Proteomes" id="UP000030661"/>
    </source>
</evidence>
<dbReference type="PANTHER" id="PTHR46847:SF1">
    <property type="entry name" value="D-ALLOSE-BINDING PERIPLASMIC PROTEIN-RELATED"/>
    <property type="match status" value="1"/>
</dbReference>
<keyword evidence="3" id="KW-0732">Signal</keyword>
<dbReference type="Gene3D" id="3.40.50.2300">
    <property type="match status" value="2"/>
</dbReference>
<dbReference type="PROSITE" id="PS00356">
    <property type="entry name" value="HTH_LACI_1"/>
    <property type="match status" value="1"/>
</dbReference>
<name>A0A081C0V8_VECG1</name>
<dbReference type="eggNOG" id="COG1609">
    <property type="taxonomic scope" value="Bacteria"/>
</dbReference>
<dbReference type="PRINTS" id="PR00036">
    <property type="entry name" value="HTHLACI"/>
</dbReference>
<dbReference type="HOGENOM" id="CLU_061792_0_0_0"/>
<dbReference type="SMART" id="SM00354">
    <property type="entry name" value="HTH_LACI"/>
    <property type="match status" value="1"/>
</dbReference>
<comment type="subcellular location">
    <subcellularLocation>
        <location evidence="1">Cell envelope</location>
    </subcellularLocation>
</comment>
<dbReference type="InterPro" id="IPR000843">
    <property type="entry name" value="HTH_LacI"/>
</dbReference>
<feature type="domain" description="HTH lacI-type" evidence="4">
    <location>
        <begin position="2"/>
        <end position="56"/>
    </location>
</feature>
<dbReference type="CDD" id="cd01536">
    <property type="entry name" value="PBP1_ABC_sugar_binding-like"/>
    <property type="match status" value="1"/>
</dbReference>
<dbReference type="eggNOG" id="COG1879">
    <property type="taxonomic scope" value="Bacteria"/>
</dbReference>
<dbReference type="GO" id="GO:0030313">
    <property type="term" value="C:cell envelope"/>
    <property type="evidence" value="ECO:0007669"/>
    <property type="project" value="UniProtKB-SubCell"/>
</dbReference>
<dbReference type="Pfam" id="PF13407">
    <property type="entry name" value="Peripla_BP_4"/>
    <property type="match status" value="1"/>
</dbReference>
<evidence type="ECO:0000256" key="3">
    <source>
        <dbReference type="ARBA" id="ARBA00022729"/>
    </source>
</evidence>
<dbReference type="GO" id="GO:0006355">
    <property type="term" value="P:regulation of DNA-templated transcription"/>
    <property type="evidence" value="ECO:0007669"/>
    <property type="project" value="InterPro"/>
</dbReference>
<dbReference type="SUPFAM" id="SSF53822">
    <property type="entry name" value="Periplasmic binding protein-like I"/>
    <property type="match status" value="1"/>
</dbReference>
<protein>
    <submittedName>
        <fullName evidence="5">Periplasmic binding protein/LacI transcriptional regulator</fullName>
    </submittedName>
</protein>
<dbReference type="PANTHER" id="PTHR46847">
    <property type="entry name" value="D-ALLOSE-BINDING PERIPLASMIC PROTEIN-RELATED"/>
    <property type="match status" value="1"/>
</dbReference>
<dbReference type="InterPro" id="IPR025997">
    <property type="entry name" value="SBP_2_dom"/>
</dbReference>
<dbReference type="EMBL" id="DF820467">
    <property type="protein sequence ID" value="GAK58213.1"/>
    <property type="molecule type" value="Genomic_DNA"/>
</dbReference>
<gene>
    <name evidence="5" type="ORF">U27_05186</name>
</gene>
<dbReference type="Gene3D" id="1.10.260.40">
    <property type="entry name" value="lambda repressor-like DNA-binding domains"/>
    <property type="match status" value="1"/>
</dbReference>
<dbReference type="SUPFAM" id="SSF47413">
    <property type="entry name" value="lambda repressor-like DNA-binding domains"/>
    <property type="match status" value="1"/>
</dbReference>
<evidence type="ECO:0000256" key="2">
    <source>
        <dbReference type="ARBA" id="ARBA00007639"/>
    </source>
</evidence>
<accession>A0A081C0V8</accession>
<dbReference type="InterPro" id="IPR028082">
    <property type="entry name" value="Peripla_BP_I"/>
</dbReference>
<reference evidence="5" key="1">
    <citation type="journal article" date="2015" name="PeerJ">
        <title>First genomic representation of candidate bacterial phylum KSB3 points to enhanced environmental sensing as a trigger of wastewater bulking.</title>
        <authorList>
            <person name="Sekiguchi Y."/>
            <person name="Ohashi A."/>
            <person name="Parks D.H."/>
            <person name="Yamauchi T."/>
            <person name="Tyson G.W."/>
            <person name="Hugenholtz P."/>
        </authorList>
    </citation>
    <scope>NUCLEOTIDE SEQUENCE [LARGE SCALE GENOMIC DNA]</scope>
</reference>
<dbReference type="CDD" id="cd01392">
    <property type="entry name" value="HTH_LacI"/>
    <property type="match status" value="1"/>
</dbReference>
<organism evidence="5">
    <name type="scientific">Vecturithrix granuli</name>
    <dbReference type="NCBI Taxonomy" id="1499967"/>
    <lineage>
        <taxon>Bacteria</taxon>
        <taxon>Candidatus Moduliflexota</taxon>
        <taxon>Candidatus Vecturitrichia</taxon>
        <taxon>Candidatus Vecturitrichales</taxon>
        <taxon>Candidatus Vecturitrichaceae</taxon>
        <taxon>Candidatus Vecturithrix</taxon>
    </lineage>
</organism>